<keyword evidence="2" id="KW-1185">Reference proteome</keyword>
<protein>
    <submittedName>
        <fullName evidence="1">Uncharacterized protein</fullName>
    </submittedName>
</protein>
<gene>
    <name evidence="1" type="ORF">EMPS_07489</name>
</gene>
<reference evidence="1" key="1">
    <citation type="submission" date="2021-11" db="EMBL/GenBank/DDBJ databases">
        <authorList>
            <person name="Herlambang A."/>
            <person name="Guo Y."/>
            <person name="Takashima Y."/>
            <person name="Nishizawa T."/>
        </authorList>
    </citation>
    <scope>NUCLEOTIDE SEQUENCE</scope>
    <source>
        <strain evidence="1">E1425</strain>
    </source>
</reference>
<organism evidence="1 2">
    <name type="scientific">Entomortierella parvispora</name>
    <dbReference type="NCBI Taxonomy" id="205924"/>
    <lineage>
        <taxon>Eukaryota</taxon>
        <taxon>Fungi</taxon>
        <taxon>Fungi incertae sedis</taxon>
        <taxon>Mucoromycota</taxon>
        <taxon>Mortierellomycotina</taxon>
        <taxon>Mortierellomycetes</taxon>
        <taxon>Mortierellales</taxon>
        <taxon>Mortierellaceae</taxon>
        <taxon>Entomortierella</taxon>
    </lineage>
</organism>
<name>A0A9P3LY73_9FUNG</name>
<proteinExistence type="predicted"/>
<evidence type="ECO:0000313" key="2">
    <source>
        <dbReference type="Proteomes" id="UP000827284"/>
    </source>
</evidence>
<sequence>MDSFVHDATILPANRIRIIRAWNWLRVHNPQEENCKPVPAMPEQIGKCLVDIGTGQAEHPGHLDFPGMFCAGMDPGPRAADVQMENLITGVNAEDDTGVTNLQEPHADAQFHSQSLSVWAW</sequence>
<accession>A0A9P3LY73</accession>
<dbReference type="Proteomes" id="UP000827284">
    <property type="component" value="Unassembled WGS sequence"/>
</dbReference>
<dbReference type="EMBL" id="BQFW01000010">
    <property type="protein sequence ID" value="GJJ75131.1"/>
    <property type="molecule type" value="Genomic_DNA"/>
</dbReference>
<comment type="caution">
    <text evidence="1">The sequence shown here is derived from an EMBL/GenBank/DDBJ whole genome shotgun (WGS) entry which is preliminary data.</text>
</comment>
<reference evidence="1" key="2">
    <citation type="journal article" date="2022" name="Microbiol. Resour. Announc.">
        <title>Whole-Genome Sequence of Entomortierella parvispora E1425, a Mucoromycotan Fungus Associated with Burkholderiaceae-Related Endosymbiotic Bacteria.</title>
        <authorList>
            <person name="Herlambang A."/>
            <person name="Guo Y."/>
            <person name="Takashima Y."/>
            <person name="Narisawa K."/>
            <person name="Ohta H."/>
            <person name="Nishizawa T."/>
        </authorList>
    </citation>
    <scope>NUCLEOTIDE SEQUENCE</scope>
    <source>
        <strain evidence="1">E1425</strain>
    </source>
</reference>
<dbReference type="AlphaFoldDB" id="A0A9P3LY73"/>
<evidence type="ECO:0000313" key="1">
    <source>
        <dbReference type="EMBL" id="GJJ75131.1"/>
    </source>
</evidence>